<reference evidence="9 10" key="1">
    <citation type="submission" date="2023-09" db="EMBL/GenBank/DDBJ databases">
        <authorList>
            <person name="Rey-Velasco X."/>
        </authorList>
    </citation>
    <scope>NUCLEOTIDE SEQUENCE [LARGE SCALE GENOMIC DNA]</scope>
    <source>
        <strain evidence="9 10">F158</strain>
    </source>
</reference>
<sequence length="366" mass="38658">MPDTLKTPLYPLHERLGASMAAFAGWALPMSYPAGTIAEHKAARSGAALFDVSHMGQVEITGDGAAEALERLMPQDVVGLKDGRQIYGFLTTEDGGILDDLMVSREGDVLRLVVNAAFTEADLEVLRQGLPEAEVRHDTSRALIAVQGPDAEDALAGHAPEVRQMRFMDAVRSGSLWITRSGYTGEDGFEISIPAGEAEALASALVEAGVQPAGLGARDSLRLEAGLCLSGTDIGPGTSPAEAGLKFAIPKVRRRDGARAGGFPGATRILAELTGDGPARLRMGLRPEGRAPFRAGTPIFAGETAETPFGHVTSGGHGPSVEGPVAMAYLPRNPPQPDSLVWGEVRGRRIPARIVPMPFHPHAYRR</sequence>
<dbReference type="InterPro" id="IPR027266">
    <property type="entry name" value="TrmE/GcvT-like"/>
</dbReference>
<dbReference type="Gene3D" id="4.10.1250.10">
    <property type="entry name" value="Aminomethyltransferase fragment"/>
    <property type="match status" value="1"/>
</dbReference>
<dbReference type="InterPro" id="IPR028896">
    <property type="entry name" value="GcvT/YgfZ/DmdA"/>
</dbReference>
<evidence type="ECO:0000256" key="5">
    <source>
        <dbReference type="ARBA" id="ARBA00031395"/>
    </source>
</evidence>
<dbReference type="NCBIfam" id="TIGR00528">
    <property type="entry name" value="gcvT"/>
    <property type="match status" value="1"/>
</dbReference>
<dbReference type="PANTHER" id="PTHR43757:SF2">
    <property type="entry name" value="AMINOMETHYLTRANSFERASE, MITOCHONDRIAL"/>
    <property type="match status" value="1"/>
</dbReference>
<dbReference type="Pfam" id="PF01571">
    <property type="entry name" value="GCV_T"/>
    <property type="match status" value="1"/>
</dbReference>
<dbReference type="InterPro" id="IPR006222">
    <property type="entry name" value="GCVT_N"/>
</dbReference>
<dbReference type="Gene3D" id="3.30.1360.120">
    <property type="entry name" value="Probable tRNA modification gtpase trme, domain 1"/>
    <property type="match status" value="1"/>
</dbReference>
<dbReference type="InterPro" id="IPR006223">
    <property type="entry name" value="GcvT"/>
</dbReference>
<evidence type="ECO:0000256" key="2">
    <source>
        <dbReference type="ARBA" id="ARBA00012616"/>
    </source>
</evidence>
<evidence type="ECO:0000256" key="6">
    <source>
        <dbReference type="ARBA" id="ARBA00047665"/>
    </source>
</evidence>
<dbReference type="Gene3D" id="2.40.30.110">
    <property type="entry name" value="Aminomethyltransferase beta-barrel domains"/>
    <property type="match status" value="1"/>
</dbReference>
<dbReference type="PIRSF" id="PIRSF006487">
    <property type="entry name" value="GcvT"/>
    <property type="match status" value="1"/>
</dbReference>
<dbReference type="SUPFAM" id="SSF103025">
    <property type="entry name" value="Folate-binding domain"/>
    <property type="match status" value="1"/>
</dbReference>
<name>A0ABU3DEZ2_9RHOB</name>
<evidence type="ECO:0000259" key="7">
    <source>
        <dbReference type="Pfam" id="PF01571"/>
    </source>
</evidence>
<keyword evidence="3" id="KW-0032">Aminotransferase</keyword>
<feature type="domain" description="Aminomethyltransferase C-terminal" evidence="8">
    <location>
        <begin position="282"/>
        <end position="359"/>
    </location>
</feature>
<dbReference type="EC" id="2.1.2.10" evidence="2"/>
<gene>
    <name evidence="9" type="primary">gcvT</name>
    <name evidence="9" type="ORF">RM543_05460</name>
</gene>
<evidence type="ECO:0000259" key="8">
    <source>
        <dbReference type="Pfam" id="PF08669"/>
    </source>
</evidence>
<dbReference type="PANTHER" id="PTHR43757">
    <property type="entry name" value="AMINOMETHYLTRANSFERASE"/>
    <property type="match status" value="1"/>
</dbReference>
<evidence type="ECO:0000256" key="4">
    <source>
        <dbReference type="ARBA" id="ARBA00022679"/>
    </source>
</evidence>
<organism evidence="9 10">
    <name type="scientific">Tropicimonas omnivorans</name>
    <dbReference type="NCBI Taxonomy" id="3075590"/>
    <lineage>
        <taxon>Bacteria</taxon>
        <taxon>Pseudomonadati</taxon>
        <taxon>Pseudomonadota</taxon>
        <taxon>Alphaproteobacteria</taxon>
        <taxon>Rhodobacterales</taxon>
        <taxon>Roseobacteraceae</taxon>
        <taxon>Tropicimonas</taxon>
    </lineage>
</organism>
<accession>A0ABU3DEZ2</accession>
<comment type="similarity">
    <text evidence="1">Belongs to the GcvT family.</text>
</comment>
<proteinExistence type="inferred from homology"/>
<dbReference type="EMBL" id="JAVRHL010000002">
    <property type="protein sequence ID" value="MDT0682123.1"/>
    <property type="molecule type" value="Genomic_DNA"/>
</dbReference>
<protein>
    <recommendedName>
        <fullName evidence="2">aminomethyltransferase</fullName>
        <ecNumber evidence="2">2.1.2.10</ecNumber>
    </recommendedName>
    <alternativeName>
        <fullName evidence="5">Glycine cleavage system T protein</fullName>
    </alternativeName>
</protein>
<dbReference type="GO" id="GO:0004047">
    <property type="term" value="F:aminomethyltransferase activity"/>
    <property type="evidence" value="ECO:0007669"/>
    <property type="project" value="UniProtKB-EC"/>
</dbReference>
<dbReference type="Pfam" id="PF08669">
    <property type="entry name" value="GCV_T_C"/>
    <property type="match status" value="1"/>
</dbReference>
<keyword evidence="10" id="KW-1185">Reference proteome</keyword>
<dbReference type="InterPro" id="IPR029043">
    <property type="entry name" value="GcvT/YgfZ_C"/>
</dbReference>
<dbReference type="Gene3D" id="3.30.70.1400">
    <property type="entry name" value="Aminomethyltransferase beta-barrel domains"/>
    <property type="match status" value="1"/>
</dbReference>
<dbReference type="SUPFAM" id="SSF101790">
    <property type="entry name" value="Aminomethyltransferase beta-barrel domain"/>
    <property type="match status" value="1"/>
</dbReference>
<evidence type="ECO:0000256" key="3">
    <source>
        <dbReference type="ARBA" id="ARBA00022576"/>
    </source>
</evidence>
<evidence type="ECO:0000313" key="10">
    <source>
        <dbReference type="Proteomes" id="UP001265259"/>
    </source>
</evidence>
<dbReference type="Proteomes" id="UP001265259">
    <property type="component" value="Unassembled WGS sequence"/>
</dbReference>
<keyword evidence="4 9" id="KW-0808">Transferase</keyword>
<evidence type="ECO:0000256" key="1">
    <source>
        <dbReference type="ARBA" id="ARBA00008609"/>
    </source>
</evidence>
<comment type="caution">
    <text evidence="9">The sequence shown here is derived from an EMBL/GenBank/DDBJ whole genome shotgun (WGS) entry which is preliminary data.</text>
</comment>
<dbReference type="NCBIfam" id="NF001567">
    <property type="entry name" value="PRK00389.1"/>
    <property type="match status" value="1"/>
</dbReference>
<dbReference type="RefSeq" id="WP_311689902.1">
    <property type="nucleotide sequence ID" value="NZ_JAVRHL010000002.1"/>
</dbReference>
<comment type="catalytic activity">
    <reaction evidence="6">
        <text>N(6)-[(R)-S(8)-aminomethyldihydrolipoyl]-L-lysyl-[protein] + (6S)-5,6,7,8-tetrahydrofolate = N(6)-[(R)-dihydrolipoyl]-L-lysyl-[protein] + (6R)-5,10-methylene-5,6,7,8-tetrahydrofolate + NH4(+)</text>
        <dbReference type="Rhea" id="RHEA:16945"/>
        <dbReference type="Rhea" id="RHEA-COMP:10475"/>
        <dbReference type="Rhea" id="RHEA-COMP:10492"/>
        <dbReference type="ChEBI" id="CHEBI:15636"/>
        <dbReference type="ChEBI" id="CHEBI:28938"/>
        <dbReference type="ChEBI" id="CHEBI:57453"/>
        <dbReference type="ChEBI" id="CHEBI:83100"/>
        <dbReference type="ChEBI" id="CHEBI:83143"/>
        <dbReference type="EC" id="2.1.2.10"/>
    </reaction>
</comment>
<evidence type="ECO:0000313" key="9">
    <source>
        <dbReference type="EMBL" id="MDT0682123.1"/>
    </source>
</evidence>
<feature type="domain" description="GCVT N-terminal" evidence="7">
    <location>
        <begin position="9"/>
        <end position="250"/>
    </location>
</feature>
<dbReference type="InterPro" id="IPR013977">
    <property type="entry name" value="GcvT_C"/>
</dbReference>